<keyword evidence="2" id="KW-1185">Reference proteome</keyword>
<organism evidence="1 2">
    <name type="scientific">Zhengella mangrovi</name>
    <dbReference type="NCBI Taxonomy" id="1982044"/>
    <lineage>
        <taxon>Bacteria</taxon>
        <taxon>Pseudomonadati</taxon>
        <taxon>Pseudomonadota</taxon>
        <taxon>Alphaproteobacteria</taxon>
        <taxon>Hyphomicrobiales</taxon>
        <taxon>Notoacmeibacteraceae</taxon>
        <taxon>Zhengella</taxon>
    </lineage>
</organism>
<name>A0A2G1QLX8_9HYPH</name>
<accession>A0A2G1QLX8</accession>
<dbReference type="AlphaFoldDB" id="A0A2G1QLX8"/>
<proteinExistence type="predicted"/>
<gene>
    <name evidence="1" type="ORF">CSC94_12600</name>
</gene>
<evidence type="ECO:0000313" key="1">
    <source>
        <dbReference type="EMBL" id="PHP66526.1"/>
    </source>
</evidence>
<protein>
    <submittedName>
        <fullName evidence="1">Uncharacterized protein</fullName>
    </submittedName>
</protein>
<reference evidence="1 2" key="1">
    <citation type="submission" date="2017-10" db="EMBL/GenBank/DDBJ databases">
        <title>Sedimentibacterium mangrovi gen. nov., sp. nov., a novel member of family Phyllobacteriacea isolated from mangrove sediment.</title>
        <authorList>
            <person name="Liao H."/>
            <person name="Tian Y."/>
        </authorList>
    </citation>
    <scope>NUCLEOTIDE SEQUENCE [LARGE SCALE GENOMIC DNA]</scope>
    <source>
        <strain evidence="1 2">X9-2-2</strain>
    </source>
</reference>
<dbReference type="RefSeq" id="WP_099306712.1">
    <property type="nucleotide sequence ID" value="NZ_PDVP01000007.1"/>
</dbReference>
<evidence type="ECO:0000313" key="2">
    <source>
        <dbReference type="Proteomes" id="UP000221168"/>
    </source>
</evidence>
<comment type="caution">
    <text evidence="1">The sequence shown here is derived from an EMBL/GenBank/DDBJ whole genome shotgun (WGS) entry which is preliminary data.</text>
</comment>
<dbReference type="Proteomes" id="UP000221168">
    <property type="component" value="Unassembled WGS sequence"/>
</dbReference>
<dbReference type="EMBL" id="PDVP01000007">
    <property type="protein sequence ID" value="PHP66526.1"/>
    <property type="molecule type" value="Genomic_DNA"/>
</dbReference>
<sequence>MSAALSDTAQTSFAWDELDARAIAQAVLFMPRAHALNYLERQMQRDIGPHARRTARRLYLNLTDNKE</sequence>